<dbReference type="Proteomes" id="UP000306628">
    <property type="component" value="Unassembled WGS sequence"/>
</dbReference>
<comment type="caution">
    <text evidence="5">The sequence shown here is derived from an EMBL/GenBank/DDBJ whole genome shotgun (WGS) entry which is preliminary data.</text>
</comment>
<dbReference type="PROSITE" id="PS50801">
    <property type="entry name" value="STAS"/>
    <property type="match status" value="1"/>
</dbReference>
<dbReference type="Pfam" id="PF01740">
    <property type="entry name" value="STAS"/>
    <property type="match status" value="1"/>
</dbReference>
<proteinExistence type="inferred from homology"/>
<dbReference type="InterPro" id="IPR003658">
    <property type="entry name" value="Anti-sigma_ant"/>
</dbReference>
<evidence type="ECO:0000256" key="2">
    <source>
        <dbReference type="RuleBase" id="RU003749"/>
    </source>
</evidence>
<dbReference type="CDD" id="cd07043">
    <property type="entry name" value="STAS_anti-anti-sigma_factors"/>
    <property type="match status" value="1"/>
</dbReference>
<sequence length="197" mass="21329">MTKLGRTRGQTKYESKGQRPALPERSPAETPGQPHRRKPVPFIQPSAGVPTAARRGRLSSNRDLRGRSAHPGRAYDDAVTTSADDRDAATLRLTSSFAGPIMVITVEGYLDATRREQFAECLSRAGPSMILDLSGVTFMDSRALGLIIHHWQASQATGGAFALIGVEYARLRVMWITGLAKVVPVYDSLEEALAALA</sequence>
<dbReference type="GO" id="GO:0043856">
    <property type="term" value="F:anti-sigma factor antagonist activity"/>
    <property type="evidence" value="ECO:0007669"/>
    <property type="project" value="InterPro"/>
</dbReference>
<evidence type="ECO:0000313" key="6">
    <source>
        <dbReference type="Proteomes" id="UP000306628"/>
    </source>
</evidence>
<dbReference type="PANTHER" id="PTHR33495">
    <property type="entry name" value="ANTI-SIGMA FACTOR ANTAGONIST TM_1081-RELATED-RELATED"/>
    <property type="match status" value="1"/>
</dbReference>
<reference evidence="5 6" key="1">
    <citation type="submission" date="2019-05" db="EMBL/GenBank/DDBJ databases">
        <title>Draft genome sequence of Nonomuraea zeae DSM 100528.</title>
        <authorList>
            <person name="Saricaoglu S."/>
            <person name="Isik K."/>
        </authorList>
    </citation>
    <scope>NUCLEOTIDE SEQUENCE [LARGE SCALE GENOMIC DNA]</scope>
    <source>
        <strain evidence="5 6">DSM 100528</strain>
    </source>
</reference>
<dbReference type="AlphaFoldDB" id="A0A5S4GLZ3"/>
<dbReference type="InterPro" id="IPR036513">
    <property type="entry name" value="STAS_dom_sf"/>
</dbReference>
<evidence type="ECO:0000256" key="3">
    <source>
        <dbReference type="SAM" id="MobiDB-lite"/>
    </source>
</evidence>
<accession>A0A5S4GLZ3</accession>
<dbReference type="PANTHER" id="PTHR33495:SF2">
    <property type="entry name" value="ANTI-SIGMA FACTOR ANTAGONIST TM_1081-RELATED"/>
    <property type="match status" value="1"/>
</dbReference>
<dbReference type="Gene3D" id="3.30.750.24">
    <property type="entry name" value="STAS domain"/>
    <property type="match status" value="1"/>
</dbReference>
<dbReference type="OrthoDB" id="9793697at2"/>
<feature type="domain" description="STAS" evidence="4">
    <location>
        <begin position="101"/>
        <end position="196"/>
    </location>
</feature>
<dbReference type="NCBIfam" id="TIGR00377">
    <property type="entry name" value="ant_ant_sig"/>
    <property type="match status" value="1"/>
</dbReference>
<dbReference type="EMBL" id="VCKX01000050">
    <property type="protein sequence ID" value="TMR33978.1"/>
    <property type="molecule type" value="Genomic_DNA"/>
</dbReference>
<evidence type="ECO:0000256" key="1">
    <source>
        <dbReference type="ARBA" id="ARBA00009013"/>
    </source>
</evidence>
<feature type="region of interest" description="Disordered" evidence="3">
    <location>
        <begin position="1"/>
        <end position="81"/>
    </location>
</feature>
<dbReference type="InterPro" id="IPR002645">
    <property type="entry name" value="STAS_dom"/>
</dbReference>
<protein>
    <recommendedName>
        <fullName evidence="2">Anti-sigma factor antagonist</fullName>
    </recommendedName>
</protein>
<evidence type="ECO:0000259" key="4">
    <source>
        <dbReference type="PROSITE" id="PS50801"/>
    </source>
</evidence>
<name>A0A5S4GLZ3_9ACTN</name>
<comment type="similarity">
    <text evidence="1 2">Belongs to the anti-sigma-factor antagonist family.</text>
</comment>
<keyword evidence="6" id="KW-1185">Reference proteome</keyword>
<evidence type="ECO:0000313" key="5">
    <source>
        <dbReference type="EMBL" id="TMR33978.1"/>
    </source>
</evidence>
<organism evidence="5 6">
    <name type="scientific">Nonomuraea zeae</name>
    <dbReference type="NCBI Taxonomy" id="1642303"/>
    <lineage>
        <taxon>Bacteria</taxon>
        <taxon>Bacillati</taxon>
        <taxon>Actinomycetota</taxon>
        <taxon>Actinomycetes</taxon>
        <taxon>Streptosporangiales</taxon>
        <taxon>Streptosporangiaceae</taxon>
        <taxon>Nonomuraea</taxon>
    </lineage>
</organism>
<dbReference type="SUPFAM" id="SSF52091">
    <property type="entry name" value="SpoIIaa-like"/>
    <property type="match status" value="1"/>
</dbReference>
<gene>
    <name evidence="5" type="ORF">ETD85_18350</name>
</gene>